<evidence type="ECO:0000259" key="10">
    <source>
        <dbReference type="Pfam" id="PF13813"/>
    </source>
</evidence>
<evidence type="ECO:0000256" key="6">
    <source>
        <dbReference type="ARBA" id="ARBA00022989"/>
    </source>
</evidence>
<keyword evidence="12" id="KW-1185">Reference proteome</keyword>
<dbReference type="EMBL" id="MU167219">
    <property type="protein sequence ID" value="KAG0150414.1"/>
    <property type="molecule type" value="Genomic_DNA"/>
</dbReference>
<proteinExistence type="inferred from homology"/>
<evidence type="ECO:0000313" key="11">
    <source>
        <dbReference type="EMBL" id="KAG0150414.1"/>
    </source>
</evidence>
<evidence type="ECO:0000256" key="9">
    <source>
        <dbReference type="SAM" id="Phobius"/>
    </source>
</evidence>
<protein>
    <recommendedName>
        <fullName evidence="10">Wax synthase domain-containing protein</fullName>
    </recommendedName>
</protein>
<evidence type="ECO:0000256" key="5">
    <source>
        <dbReference type="ARBA" id="ARBA00022692"/>
    </source>
</evidence>
<dbReference type="AlphaFoldDB" id="A0A9P6TFX2"/>
<dbReference type="PANTHER" id="PTHR31595">
    <property type="entry name" value="LONG-CHAIN-ALCOHOL O-FATTY-ACYLTRANSFERASE 3-RELATED"/>
    <property type="match status" value="1"/>
</dbReference>
<feature type="transmembrane region" description="Helical" evidence="9">
    <location>
        <begin position="39"/>
        <end position="55"/>
    </location>
</feature>
<dbReference type="InterPro" id="IPR044851">
    <property type="entry name" value="Wax_synthase"/>
</dbReference>
<dbReference type="Proteomes" id="UP000886653">
    <property type="component" value="Unassembled WGS sequence"/>
</dbReference>
<evidence type="ECO:0000313" key="12">
    <source>
        <dbReference type="Proteomes" id="UP000886653"/>
    </source>
</evidence>
<dbReference type="PANTHER" id="PTHR31595:SF57">
    <property type="entry name" value="OS04G0481900 PROTEIN"/>
    <property type="match status" value="1"/>
</dbReference>
<comment type="caution">
    <text evidence="11">The sequence shown here is derived from an EMBL/GenBank/DDBJ whole genome shotgun (WGS) entry which is preliminary data.</text>
</comment>
<feature type="domain" description="Wax synthase" evidence="10">
    <location>
        <begin position="319"/>
        <end position="406"/>
    </location>
</feature>
<evidence type="ECO:0000256" key="1">
    <source>
        <dbReference type="ARBA" id="ARBA00004141"/>
    </source>
</evidence>
<gene>
    <name evidence="11" type="ORF">CROQUDRAFT_652321</name>
</gene>
<reference evidence="11" key="1">
    <citation type="submission" date="2013-11" db="EMBL/GenBank/DDBJ databases">
        <title>Genome sequence of the fusiform rust pathogen reveals effectors for host alternation and coevolution with pine.</title>
        <authorList>
            <consortium name="DOE Joint Genome Institute"/>
            <person name="Smith K."/>
            <person name="Pendleton A."/>
            <person name="Kubisiak T."/>
            <person name="Anderson C."/>
            <person name="Salamov A."/>
            <person name="Aerts A."/>
            <person name="Riley R."/>
            <person name="Clum A."/>
            <person name="Lindquist E."/>
            <person name="Ence D."/>
            <person name="Campbell M."/>
            <person name="Kronenberg Z."/>
            <person name="Feau N."/>
            <person name="Dhillon B."/>
            <person name="Hamelin R."/>
            <person name="Burleigh J."/>
            <person name="Smith J."/>
            <person name="Yandell M."/>
            <person name="Nelson C."/>
            <person name="Grigoriev I."/>
            <person name="Davis J."/>
        </authorList>
    </citation>
    <scope>NUCLEOTIDE SEQUENCE</scope>
    <source>
        <strain evidence="11">G11</strain>
    </source>
</reference>
<keyword evidence="4" id="KW-0808">Transferase</keyword>
<evidence type="ECO:0000256" key="7">
    <source>
        <dbReference type="ARBA" id="ARBA00023136"/>
    </source>
</evidence>
<dbReference type="GO" id="GO:0008374">
    <property type="term" value="F:O-acyltransferase activity"/>
    <property type="evidence" value="ECO:0007669"/>
    <property type="project" value="InterPro"/>
</dbReference>
<evidence type="ECO:0000256" key="3">
    <source>
        <dbReference type="ARBA" id="ARBA00007282"/>
    </source>
</evidence>
<feature type="transmembrane region" description="Helical" evidence="9">
    <location>
        <begin position="433"/>
        <end position="451"/>
    </location>
</feature>
<name>A0A9P6TFX2_9BASI</name>
<comment type="pathway">
    <text evidence="2">Secondary metabolite biosynthesis.</text>
</comment>
<feature type="region of interest" description="Disordered" evidence="8">
    <location>
        <begin position="110"/>
        <end position="133"/>
    </location>
</feature>
<dbReference type="OrthoDB" id="1077582at2759"/>
<organism evidence="11 12">
    <name type="scientific">Cronartium quercuum f. sp. fusiforme G11</name>
    <dbReference type="NCBI Taxonomy" id="708437"/>
    <lineage>
        <taxon>Eukaryota</taxon>
        <taxon>Fungi</taxon>
        <taxon>Dikarya</taxon>
        <taxon>Basidiomycota</taxon>
        <taxon>Pucciniomycotina</taxon>
        <taxon>Pucciniomycetes</taxon>
        <taxon>Pucciniales</taxon>
        <taxon>Coleosporiaceae</taxon>
        <taxon>Cronartium</taxon>
    </lineage>
</organism>
<dbReference type="Pfam" id="PF13813">
    <property type="entry name" value="MBOAT_2"/>
    <property type="match status" value="1"/>
</dbReference>
<comment type="similarity">
    <text evidence="3">Belongs to the wax synthase family.</text>
</comment>
<feature type="transmembrane region" description="Helical" evidence="9">
    <location>
        <begin position="269"/>
        <end position="290"/>
    </location>
</feature>
<evidence type="ECO:0000256" key="2">
    <source>
        <dbReference type="ARBA" id="ARBA00005179"/>
    </source>
</evidence>
<feature type="compositionally biased region" description="Polar residues" evidence="8">
    <location>
        <begin position="120"/>
        <end position="129"/>
    </location>
</feature>
<keyword evidence="7 9" id="KW-0472">Membrane</keyword>
<dbReference type="GO" id="GO:0006629">
    <property type="term" value="P:lipid metabolic process"/>
    <property type="evidence" value="ECO:0007669"/>
    <property type="project" value="InterPro"/>
</dbReference>
<keyword evidence="6 9" id="KW-1133">Transmembrane helix</keyword>
<sequence>MSTLVSSALLSKVWNYVFIPVWLAQAAMLHPYYEPNETYRTIRLILAPIVIYLLFSSQPKRLIQPIEDYMHINYGLVAIPTFHITCCALQYAFQRGPVLKSDLEPKKKMKRARESDLTESESASATCSDSAEVIKSPQQNLSTDHNNLIENSLKSKSLKPIFFKKRRDKRGKIPSWAELSKFSLGLVFSPRCLEYTWAPPASVLSRGPKKSVAWFVLEEVVRLIGNQICLIAFAIFALPATQYPGGPYAFVTEVWGVPDSAVLRYLSQYWLLGAYGAIGLHAFTIIGSFWNLVEVVWFTLTSRLLPGEWAPKPFNPTLYPTLFNDPTWRTSLTEFWGKGWHSVFRRDFMYCGAIPAAKLASPLGPTASRLAGLMGAMLMSGIMHEWGLISIVKDFDSSFRTTKFFLMIGVGIAIEAIIKQVTGYKVSGNLGRIWTFGWITLWCTLMMDAWLARGMGKAGIRTPCEVTDWSWPRFFVPLGPILPDRFLDQFKFASTI</sequence>
<accession>A0A9P6TFX2</accession>
<keyword evidence="5 9" id="KW-0812">Transmembrane</keyword>
<dbReference type="GO" id="GO:0016020">
    <property type="term" value="C:membrane"/>
    <property type="evidence" value="ECO:0007669"/>
    <property type="project" value="UniProtKB-SubCell"/>
</dbReference>
<evidence type="ECO:0000256" key="8">
    <source>
        <dbReference type="SAM" id="MobiDB-lite"/>
    </source>
</evidence>
<evidence type="ECO:0000256" key="4">
    <source>
        <dbReference type="ARBA" id="ARBA00022679"/>
    </source>
</evidence>
<dbReference type="InterPro" id="IPR032805">
    <property type="entry name" value="Wax_synthase_dom"/>
</dbReference>
<feature type="transmembrane region" description="Helical" evidence="9">
    <location>
        <begin position="404"/>
        <end position="421"/>
    </location>
</feature>
<comment type="subcellular location">
    <subcellularLocation>
        <location evidence="1">Membrane</location>
        <topology evidence="1">Multi-pass membrane protein</topology>
    </subcellularLocation>
</comment>